<feature type="transmembrane region" description="Helical" evidence="1">
    <location>
        <begin position="9"/>
        <end position="29"/>
    </location>
</feature>
<keyword evidence="1" id="KW-0812">Transmembrane</keyword>
<evidence type="ECO:0000313" key="2">
    <source>
        <dbReference type="EMBL" id="NEC20888.1"/>
    </source>
</evidence>
<keyword evidence="1" id="KW-0472">Membrane</keyword>
<feature type="non-terminal residue" evidence="2">
    <location>
        <position position="79"/>
    </location>
</feature>
<name>A0A7K3S079_9ACTN</name>
<keyword evidence="1" id="KW-1133">Transmembrane helix</keyword>
<dbReference type="EMBL" id="JAAGMP010000986">
    <property type="protein sequence ID" value="NEC20888.1"/>
    <property type="molecule type" value="Genomic_DNA"/>
</dbReference>
<accession>A0A7K3S079</accession>
<organism evidence="2 3">
    <name type="scientific">Streptomyces parvus</name>
    <dbReference type="NCBI Taxonomy" id="66428"/>
    <lineage>
        <taxon>Bacteria</taxon>
        <taxon>Bacillati</taxon>
        <taxon>Actinomycetota</taxon>
        <taxon>Actinomycetes</taxon>
        <taxon>Kitasatosporales</taxon>
        <taxon>Streptomycetaceae</taxon>
        <taxon>Streptomyces</taxon>
    </lineage>
</organism>
<feature type="transmembrane region" description="Helical" evidence="1">
    <location>
        <begin position="35"/>
        <end position="53"/>
    </location>
</feature>
<dbReference type="AlphaFoldDB" id="A0A7K3S079"/>
<evidence type="ECO:0000313" key="3">
    <source>
        <dbReference type="Proteomes" id="UP000469670"/>
    </source>
</evidence>
<evidence type="ECO:0000256" key="1">
    <source>
        <dbReference type="SAM" id="Phobius"/>
    </source>
</evidence>
<sequence>IGLGRHTDVYAALLAPVMLAAFALGPLLGIAYAQALFTLVVATAFAQIAPVTWRLSEARMIDVVTGSVIGLLCGLLAWP</sequence>
<reference evidence="2 3" key="1">
    <citation type="submission" date="2020-01" db="EMBL/GenBank/DDBJ databases">
        <title>Insect and environment-associated Actinomycetes.</title>
        <authorList>
            <person name="Currrie C."/>
            <person name="Chevrette M."/>
            <person name="Carlson C."/>
            <person name="Stubbendieck R."/>
            <person name="Wendt-Pienkowski E."/>
        </authorList>
    </citation>
    <scope>NUCLEOTIDE SEQUENCE [LARGE SCALE GENOMIC DNA]</scope>
    <source>
        <strain evidence="2 3">SID7590</strain>
    </source>
</reference>
<feature type="transmembrane region" description="Helical" evidence="1">
    <location>
        <begin position="60"/>
        <end position="78"/>
    </location>
</feature>
<feature type="non-terminal residue" evidence="2">
    <location>
        <position position="1"/>
    </location>
</feature>
<proteinExistence type="predicted"/>
<comment type="caution">
    <text evidence="2">The sequence shown here is derived from an EMBL/GenBank/DDBJ whole genome shotgun (WGS) entry which is preliminary data.</text>
</comment>
<protein>
    <submittedName>
        <fullName evidence="2">FUSC family protein</fullName>
    </submittedName>
</protein>
<dbReference type="Proteomes" id="UP000469670">
    <property type="component" value="Unassembled WGS sequence"/>
</dbReference>
<gene>
    <name evidence="2" type="ORF">G3I50_21970</name>
</gene>